<protein>
    <submittedName>
        <fullName evidence="1">Uncharacterized protein</fullName>
    </submittedName>
</protein>
<name>A0A6J5ML04_9CAUD</name>
<organism evidence="1">
    <name type="scientific">uncultured Caudovirales phage</name>
    <dbReference type="NCBI Taxonomy" id="2100421"/>
    <lineage>
        <taxon>Viruses</taxon>
        <taxon>Duplodnaviria</taxon>
        <taxon>Heunggongvirae</taxon>
        <taxon>Uroviricota</taxon>
        <taxon>Caudoviricetes</taxon>
        <taxon>Peduoviridae</taxon>
        <taxon>Maltschvirus</taxon>
        <taxon>Maltschvirus maltsch</taxon>
    </lineage>
</organism>
<evidence type="ECO:0000313" key="1">
    <source>
        <dbReference type="EMBL" id="CAB4146962.1"/>
    </source>
</evidence>
<dbReference type="EMBL" id="LR796478">
    <property type="protein sequence ID" value="CAB4146962.1"/>
    <property type="molecule type" value="Genomic_DNA"/>
</dbReference>
<sequence length="158" mass="18532">MSELFKTVYKYTISNCCEYPVINSICTNCNNECTTKQVPENQYGFHDADGTIHYHPIQHAPIEKRHSVDHWNYNTSAGFIVLYDTDKSIWLTANEFKVATISLWIPKNESDIETDNYDLIENTSAKSENNFRWQTFIHQLCDWYISEILIDHLLKNKS</sequence>
<gene>
    <name evidence="1" type="ORF">UFOVP518_5</name>
</gene>
<proteinExistence type="predicted"/>
<reference evidence="1" key="1">
    <citation type="submission" date="2020-04" db="EMBL/GenBank/DDBJ databases">
        <authorList>
            <person name="Chiriac C."/>
            <person name="Salcher M."/>
            <person name="Ghai R."/>
            <person name="Kavagutti S V."/>
        </authorList>
    </citation>
    <scope>NUCLEOTIDE SEQUENCE</scope>
</reference>
<accession>A0A6J5ML04</accession>